<dbReference type="Proteomes" id="UP000294513">
    <property type="component" value="Unassembled WGS sequence"/>
</dbReference>
<evidence type="ECO:0000313" key="2">
    <source>
        <dbReference type="Proteomes" id="UP000294513"/>
    </source>
</evidence>
<dbReference type="InterPro" id="IPR010281">
    <property type="entry name" value="DUF885"/>
</dbReference>
<organism evidence="1 2">
    <name type="scientific">Actinomadura rubrisoli</name>
    <dbReference type="NCBI Taxonomy" id="2530368"/>
    <lineage>
        <taxon>Bacteria</taxon>
        <taxon>Bacillati</taxon>
        <taxon>Actinomycetota</taxon>
        <taxon>Actinomycetes</taxon>
        <taxon>Streptosporangiales</taxon>
        <taxon>Thermomonosporaceae</taxon>
        <taxon>Actinomadura</taxon>
    </lineage>
</organism>
<dbReference type="Pfam" id="PF05960">
    <property type="entry name" value="DUF885"/>
    <property type="match status" value="1"/>
</dbReference>
<reference evidence="1 2" key="1">
    <citation type="submission" date="2019-03" db="EMBL/GenBank/DDBJ databases">
        <title>Draft genome sequences of novel Actinobacteria.</title>
        <authorList>
            <person name="Sahin N."/>
            <person name="Ay H."/>
            <person name="Saygin H."/>
        </authorList>
    </citation>
    <scope>NUCLEOTIDE SEQUENCE [LARGE SCALE GENOMIC DNA]</scope>
    <source>
        <strain evidence="1 2">H3C3</strain>
    </source>
</reference>
<proteinExistence type="predicted"/>
<keyword evidence="2" id="KW-1185">Reference proteome</keyword>
<gene>
    <name evidence="1" type="ORF">E1298_20010</name>
</gene>
<dbReference type="PANTHER" id="PTHR33361:SF15">
    <property type="entry name" value="DUF885 FAMILY LIPOPROTEIN"/>
    <property type="match status" value="1"/>
</dbReference>
<dbReference type="EMBL" id="SMKU01000102">
    <property type="protein sequence ID" value="TDD84430.1"/>
    <property type="molecule type" value="Genomic_DNA"/>
</dbReference>
<comment type="caution">
    <text evidence="1">The sequence shown here is derived from an EMBL/GenBank/DDBJ whole genome shotgun (WGS) entry which is preliminary data.</text>
</comment>
<dbReference type="AlphaFoldDB" id="A0A4R5BHQ0"/>
<sequence length="501" mass="53987">MTDGRLRAICDLTVPSAREMAGLHEYDGIVQDLSAEGVKRGLAALGGAPYADPHDEAQASAAEEALRVRFAELEVHRAAPLLHIQNLDLACYDRAYALVEDRRAARRAHLRAWPDAVDVAVRTLDLVPAPVAEAMLPAARGLGFFLTRDDASDASRTAHARLVAHLESLAERGAPSAVLGGDALARLISSAEACAIDLDDLAAQGEAERDRVRALLEEACRRVDPDAPAAETVRILLADHPDGHDLVAEARALTEEVITWTAERGLVPYTGGECLVGTTPPSQPLEVATMTTAAPYEPEGPSWFRVNPSGPSASPRDQEAWLSVYSRTTLPNIAVHEVAPGHFSHGMARRRAPTDVRRVLLSEGFTEGWAHYCEELAVEEGFRAHDPRVAVGAYRDALWRVTRLACAIGLHTGAMSAEEAEHRFSEDAFLDGPAARGAARRSLLDPASGFAYTPGKLAIRGLRDKARDMWGPEFSLPRFHSALLDLGAPPLGLLETVLERG</sequence>
<accession>A0A4R5BHQ0</accession>
<dbReference type="OrthoDB" id="9760040at2"/>
<evidence type="ECO:0000313" key="1">
    <source>
        <dbReference type="EMBL" id="TDD84430.1"/>
    </source>
</evidence>
<dbReference type="PANTHER" id="PTHR33361">
    <property type="entry name" value="GLR0591 PROTEIN"/>
    <property type="match status" value="1"/>
</dbReference>
<name>A0A4R5BHQ0_9ACTN</name>
<protein>
    <submittedName>
        <fullName evidence="1">DUF885 family protein</fullName>
    </submittedName>
</protein>